<gene>
    <name evidence="1" type="ORF">FPZ49_27565</name>
</gene>
<comment type="caution">
    <text evidence="1">The sequence shown here is derived from an EMBL/GenBank/DDBJ whole genome shotgun (WGS) entry which is preliminary data.</text>
</comment>
<organism evidence="1 2">
    <name type="scientific">Paenibacillus cremeus</name>
    <dbReference type="NCBI Taxonomy" id="2163881"/>
    <lineage>
        <taxon>Bacteria</taxon>
        <taxon>Bacillati</taxon>
        <taxon>Bacillota</taxon>
        <taxon>Bacilli</taxon>
        <taxon>Bacillales</taxon>
        <taxon>Paenibacillaceae</taxon>
        <taxon>Paenibacillus</taxon>
    </lineage>
</organism>
<reference evidence="1 2" key="1">
    <citation type="submission" date="2019-07" db="EMBL/GenBank/DDBJ databases">
        <authorList>
            <person name="Kim J."/>
        </authorList>
    </citation>
    <scope>NUCLEOTIDE SEQUENCE [LARGE SCALE GENOMIC DNA]</scope>
    <source>
        <strain evidence="1 2">JC52</strain>
    </source>
</reference>
<dbReference type="Proteomes" id="UP000317036">
    <property type="component" value="Unassembled WGS sequence"/>
</dbReference>
<evidence type="ECO:0000313" key="1">
    <source>
        <dbReference type="EMBL" id="TVY06720.1"/>
    </source>
</evidence>
<accession>A0A559K3R7</accession>
<name>A0A559K3R7_9BACL</name>
<keyword evidence="2" id="KW-1185">Reference proteome</keyword>
<dbReference type="EMBL" id="VNJI01000049">
    <property type="protein sequence ID" value="TVY06720.1"/>
    <property type="molecule type" value="Genomic_DNA"/>
</dbReference>
<proteinExistence type="predicted"/>
<dbReference type="RefSeq" id="WP_144853212.1">
    <property type="nucleotide sequence ID" value="NZ_VNJI01000049.1"/>
</dbReference>
<evidence type="ECO:0000313" key="2">
    <source>
        <dbReference type="Proteomes" id="UP000317036"/>
    </source>
</evidence>
<dbReference type="OrthoDB" id="2510699at2"/>
<protein>
    <submittedName>
        <fullName evidence="1">Uncharacterized protein</fullName>
    </submittedName>
</protein>
<dbReference type="AlphaFoldDB" id="A0A559K3R7"/>
<sequence>MTRVGIWMFLFSLMIMSTMTPMGYADERKIESAYNSPEGISFTSYSKKWDEAKLEGLYQMLLNCGHGEELQSLKKVVLDPERSTGKSGARVGGYNENESAIRIYEADVIPVERILVHEYGHHFTYYWLKKKEGKSPNELTEASEWSKLRQLDGYPIRWSGSPMTYQHKWDPAEIMAEDYVLLFGIASQKPPTRPEEVVNYARHENEYIPSVYTLPAVREYWEKAAGLLAKPLLTEPEIQGMELEQASGDEPARLKVKLESVKEDWLSGKVLYAAKLVLFPTAGGWPEREIATMESDSAEDLEITIPISAAEHSNDKYYGHVSIWAYHEDTRQMTNTPLYDNWVELSNINESNSSTSIKKVLRDIPPPWDQQGLTNILRNEGLKRWPIMYMMIDGRLQAMGTRGVSMNQDGTINIPLKVLARTKLAKKATVAFRWGGHSFIVRTGQEEAVVDGKRVPLKLNNVGGEPMISANELGRLVGAQMTWKETESTLVFEKRLESRIESIGE</sequence>